<accession>A0ABQ9JLW4</accession>
<proteinExistence type="predicted"/>
<evidence type="ECO:0000256" key="1">
    <source>
        <dbReference type="SAM" id="Phobius"/>
    </source>
</evidence>
<dbReference type="EMBL" id="JAPWTJ010000412">
    <property type="protein sequence ID" value="KAJ8978677.1"/>
    <property type="molecule type" value="Genomic_DNA"/>
</dbReference>
<sequence length="110" mass="12188">MCLYIYPANSNILLSLVCVFVVLCVCFFIYVVSSVVVGLVLVLFVRHTLAMDGVGGRRRLATKSSAEDQALDQIAKEVSKYLGRNPYRSIDNHLLNDLKSGGFFEQLPST</sequence>
<keyword evidence="3" id="KW-1185">Reference proteome</keyword>
<keyword evidence="1" id="KW-0472">Membrane</keyword>
<evidence type="ECO:0000313" key="3">
    <source>
        <dbReference type="Proteomes" id="UP001162164"/>
    </source>
</evidence>
<keyword evidence="1" id="KW-1133">Transmembrane helix</keyword>
<reference evidence="2" key="1">
    <citation type="journal article" date="2023" name="Insect Mol. Biol.">
        <title>Genome sequencing provides insights into the evolution of gene families encoding plant cell wall-degrading enzymes in longhorned beetles.</title>
        <authorList>
            <person name="Shin N.R."/>
            <person name="Okamura Y."/>
            <person name="Kirsch R."/>
            <person name="Pauchet Y."/>
        </authorList>
    </citation>
    <scope>NUCLEOTIDE SEQUENCE</scope>
    <source>
        <strain evidence="2">MMC_N1</strain>
    </source>
</reference>
<feature type="transmembrane region" description="Helical" evidence="1">
    <location>
        <begin position="12"/>
        <end position="45"/>
    </location>
</feature>
<gene>
    <name evidence="2" type="ORF">NQ317_019113</name>
</gene>
<keyword evidence="1" id="KW-0812">Transmembrane</keyword>
<organism evidence="2 3">
    <name type="scientific">Molorchus minor</name>
    <dbReference type="NCBI Taxonomy" id="1323400"/>
    <lineage>
        <taxon>Eukaryota</taxon>
        <taxon>Metazoa</taxon>
        <taxon>Ecdysozoa</taxon>
        <taxon>Arthropoda</taxon>
        <taxon>Hexapoda</taxon>
        <taxon>Insecta</taxon>
        <taxon>Pterygota</taxon>
        <taxon>Neoptera</taxon>
        <taxon>Endopterygota</taxon>
        <taxon>Coleoptera</taxon>
        <taxon>Polyphaga</taxon>
        <taxon>Cucujiformia</taxon>
        <taxon>Chrysomeloidea</taxon>
        <taxon>Cerambycidae</taxon>
        <taxon>Lamiinae</taxon>
        <taxon>Monochamini</taxon>
        <taxon>Molorchus</taxon>
    </lineage>
</organism>
<evidence type="ECO:0000313" key="2">
    <source>
        <dbReference type="EMBL" id="KAJ8978677.1"/>
    </source>
</evidence>
<name>A0ABQ9JLW4_9CUCU</name>
<dbReference type="Proteomes" id="UP001162164">
    <property type="component" value="Unassembled WGS sequence"/>
</dbReference>
<comment type="caution">
    <text evidence="2">The sequence shown here is derived from an EMBL/GenBank/DDBJ whole genome shotgun (WGS) entry which is preliminary data.</text>
</comment>
<protein>
    <submittedName>
        <fullName evidence="2">Uncharacterized protein</fullName>
    </submittedName>
</protein>